<organism evidence="3 4">
    <name type="scientific">Streptomyces subrutilus</name>
    <dbReference type="NCBI Taxonomy" id="36818"/>
    <lineage>
        <taxon>Bacteria</taxon>
        <taxon>Bacillati</taxon>
        <taxon>Actinomycetota</taxon>
        <taxon>Actinomycetes</taxon>
        <taxon>Kitasatosporales</taxon>
        <taxon>Streptomycetaceae</taxon>
        <taxon>Streptomyces</taxon>
    </lineage>
</organism>
<keyword evidence="1" id="KW-0732">Signal</keyword>
<protein>
    <recommendedName>
        <fullName evidence="2">GerMN domain-containing protein</fullName>
    </recommendedName>
</protein>
<dbReference type="AlphaFoldDB" id="A0A918QPB8"/>
<feature type="signal peptide" evidence="1">
    <location>
        <begin position="1"/>
        <end position="24"/>
    </location>
</feature>
<dbReference type="PROSITE" id="PS51257">
    <property type="entry name" value="PROKAR_LIPOPROTEIN"/>
    <property type="match status" value="1"/>
</dbReference>
<reference evidence="3" key="1">
    <citation type="journal article" date="2014" name="Int. J. Syst. Evol. Microbiol.">
        <title>Complete genome sequence of Corynebacterium casei LMG S-19264T (=DSM 44701T), isolated from a smear-ripened cheese.</title>
        <authorList>
            <consortium name="US DOE Joint Genome Institute (JGI-PGF)"/>
            <person name="Walter F."/>
            <person name="Albersmeier A."/>
            <person name="Kalinowski J."/>
            <person name="Ruckert C."/>
        </authorList>
    </citation>
    <scope>NUCLEOTIDE SEQUENCE</scope>
    <source>
        <strain evidence="3">JCM 4834</strain>
    </source>
</reference>
<evidence type="ECO:0000313" key="3">
    <source>
        <dbReference type="EMBL" id="GGZ65150.1"/>
    </source>
</evidence>
<dbReference type="EMBL" id="BMVX01000008">
    <property type="protein sequence ID" value="GGZ65150.1"/>
    <property type="molecule type" value="Genomic_DNA"/>
</dbReference>
<feature type="domain" description="GerMN" evidence="2">
    <location>
        <begin position="57"/>
        <end position="146"/>
    </location>
</feature>
<dbReference type="InterPro" id="IPR019606">
    <property type="entry name" value="GerMN"/>
</dbReference>
<evidence type="ECO:0000256" key="1">
    <source>
        <dbReference type="SAM" id="SignalP"/>
    </source>
</evidence>
<accession>A0A918QPB8</accession>
<name>A0A918QPB8_9ACTN</name>
<sequence>MRRAALPAALLALLVAAACGPTGAHGVKRLTGLAGVTATGVLDGGEPASGITRGLRVYFVADDGLRPVPRPGPPLKDLATVVKHLMAGPTEVEQRAGLTTLVRGGSYEVTGKGAEIDVQITRVVFDGGGSDELVSGQLVCTLARAQSQLVPGIRPDEVRVTLGNQGPFTCADFRKN</sequence>
<feature type="chain" id="PRO_5038339179" description="GerMN domain-containing protein" evidence="1">
    <location>
        <begin position="25"/>
        <end position="176"/>
    </location>
</feature>
<evidence type="ECO:0000313" key="4">
    <source>
        <dbReference type="Proteomes" id="UP000634660"/>
    </source>
</evidence>
<reference evidence="3" key="2">
    <citation type="submission" date="2020-09" db="EMBL/GenBank/DDBJ databases">
        <authorList>
            <person name="Sun Q."/>
            <person name="Ohkuma M."/>
        </authorList>
    </citation>
    <scope>NUCLEOTIDE SEQUENCE</scope>
    <source>
        <strain evidence="3">JCM 4834</strain>
    </source>
</reference>
<proteinExistence type="predicted"/>
<dbReference type="Pfam" id="PF10646">
    <property type="entry name" value="Germane"/>
    <property type="match status" value="1"/>
</dbReference>
<dbReference type="RefSeq" id="WP_229886318.1">
    <property type="nucleotide sequence ID" value="NZ_BMVX01000008.1"/>
</dbReference>
<gene>
    <name evidence="3" type="ORF">GCM10010371_26070</name>
</gene>
<dbReference type="Proteomes" id="UP000634660">
    <property type="component" value="Unassembled WGS sequence"/>
</dbReference>
<comment type="caution">
    <text evidence="3">The sequence shown here is derived from an EMBL/GenBank/DDBJ whole genome shotgun (WGS) entry which is preliminary data.</text>
</comment>
<evidence type="ECO:0000259" key="2">
    <source>
        <dbReference type="Pfam" id="PF10646"/>
    </source>
</evidence>